<sequence>MTVYVDPSSESFVYGCTDCPFWLGIALTRDAADNAIISHEEALHGTQLARRARDRRHARRAASFVESSRNGRIPPA</sequence>
<proteinExistence type="predicted"/>
<reference evidence="2" key="1">
    <citation type="journal article" date="2019" name="Int. J. Syst. Evol. Microbiol.">
        <title>The Global Catalogue of Microorganisms (GCM) 10K type strain sequencing project: providing services to taxonomists for standard genome sequencing and annotation.</title>
        <authorList>
            <consortium name="The Broad Institute Genomics Platform"/>
            <consortium name="The Broad Institute Genome Sequencing Center for Infectious Disease"/>
            <person name="Wu L."/>
            <person name="Ma J."/>
        </authorList>
    </citation>
    <scope>NUCLEOTIDE SEQUENCE [LARGE SCALE GENOMIC DNA]</scope>
    <source>
        <strain evidence="2">JCM 17591</strain>
    </source>
</reference>
<evidence type="ECO:0000313" key="2">
    <source>
        <dbReference type="Proteomes" id="UP001501079"/>
    </source>
</evidence>
<dbReference type="EMBL" id="BAABBW010000001">
    <property type="protein sequence ID" value="GAA4170770.1"/>
    <property type="molecule type" value="Genomic_DNA"/>
</dbReference>
<evidence type="ECO:0000313" key="1">
    <source>
        <dbReference type="EMBL" id="GAA4170770.1"/>
    </source>
</evidence>
<keyword evidence="2" id="KW-1185">Reference proteome</keyword>
<dbReference type="Proteomes" id="UP001501079">
    <property type="component" value="Unassembled WGS sequence"/>
</dbReference>
<protein>
    <submittedName>
        <fullName evidence="1">Uncharacterized protein</fullName>
    </submittedName>
</protein>
<accession>A0ABP7ZV56</accession>
<gene>
    <name evidence="1" type="ORF">GCM10022287_09200</name>
</gene>
<organism evidence="1 2">
    <name type="scientific">Gryllotalpicola koreensis</name>
    <dbReference type="NCBI Taxonomy" id="993086"/>
    <lineage>
        <taxon>Bacteria</taxon>
        <taxon>Bacillati</taxon>
        <taxon>Actinomycetota</taxon>
        <taxon>Actinomycetes</taxon>
        <taxon>Micrococcales</taxon>
        <taxon>Microbacteriaceae</taxon>
        <taxon>Gryllotalpicola</taxon>
    </lineage>
</organism>
<comment type="caution">
    <text evidence="1">The sequence shown here is derived from an EMBL/GenBank/DDBJ whole genome shotgun (WGS) entry which is preliminary data.</text>
</comment>
<name>A0ABP7ZV56_9MICO</name>
<dbReference type="RefSeq" id="WP_344752097.1">
    <property type="nucleotide sequence ID" value="NZ_BAABBW010000001.1"/>
</dbReference>